<organism evidence="3 4">
    <name type="scientific">Aureobasidium pullulans EXF-150</name>
    <dbReference type="NCBI Taxonomy" id="1043002"/>
    <lineage>
        <taxon>Eukaryota</taxon>
        <taxon>Fungi</taxon>
        <taxon>Dikarya</taxon>
        <taxon>Ascomycota</taxon>
        <taxon>Pezizomycotina</taxon>
        <taxon>Dothideomycetes</taxon>
        <taxon>Dothideomycetidae</taxon>
        <taxon>Dothideales</taxon>
        <taxon>Saccotheciaceae</taxon>
        <taxon>Aureobasidium</taxon>
    </lineage>
</organism>
<dbReference type="Proteomes" id="UP000030706">
    <property type="component" value="Unassembled WGS sequence"/>
</dbReference>
<accession>A0A074XQZ8</accession>
<dbReference type="AlphaFoldDB" id="A0A074XQZ8"/>
<keyword evidence="2" id="KW-0812">Transmembrane</keyword>
<feature type="transmembrane region" description="Helical" evidence="2">
    <location>
        <begin position="287"/>
        <end position="311"/>
    </location>
</feature>
<evidence type="ECO:0000313" key="3">
    <source>
        <dbReference type="EMBL" id="KEQ87920.1"/>
    </source>
</evidence>
<name>A0A074XQZ8_AURPU</name>
<evidence type="ECO:0000256" key="1">
    <source>
        <dbReference type="SAM" id="MobiDB-lite"/>
    </source>
</evidence>
<evidence type="ECO:0000256" key="2">
    <source>
        <dbReference type="SAM" id="Phobius"/>
    </source>
</evidence>
<keyword evidence="4" id="KW-1185">Reference proteome</keyword>
<feature type="transmembrane region" description="Helical" evidence="2">
    <location>
        <begin position="331"/>
        <end position="356"/>
    </location>
</feature>
<dbReference type="HOGENOM" id="CLU_060140_1_0_1"/>
<keyword evidence="2" id="KW-0472">Membrane</keyword>
<gene>
    <name evidence="3" type="ORF">M438DRAFT_403231</name>
</gene>
<protein>
    <submittedName>
        <fullName evidence="3">Uncharacterized protein</fullName>
    </submittedName>
</protein>
<dbReference type="OrthoDB" id="4582561at2759"/>
<feature type="transmembrane region" description="Helical" evidence="2">
    <location>
        <begin position="59"/>
        <end position="78"/>
    </location>
</feature>
<feature type="transmembrane region" description="Helical" evidence="2">
    <location>
        <begin position="130"/>
        <end position="151"/>
    </location>
</feature>
<proteinExistence type="predicted"/>
<dbReference type="STRING" id="1043002.A0A074XQZ8"/>
<sequence>MALNCTGLDDRQGSFASYIDKLRNASDGDFTLAQQCKSQICTALWGGGNPDISGVGMSVGYICSSILGAGLAMLYLLSKRSTRIKETLVLKLLSVFDDCATFFAFSIQIACIVVLARVDYGITAVSMGDVTVRVTWTVSVLTLLPLMYTLILPGMTQPQVGGCPTKSARKASSSSSNRRDLLFSICWACSVYSFMSRMIESFGKNPIGADPDDDLTVAEWKTLQDICLAGTSRISSAEDRLINAFGIMAFLILSGVAMSKILMAGIRRHYDHKMQQYQGLISKSRELVSTLKLVLVAAIPLLSVVLFWSYFRLQSFQATMIHTLGTQDSDGQWGFGQVVSVVVFLPVLVEACFSWYEQEKEHTEELDDLGKSITMPEPHSRISNSDDADDDVSQRIVEMSPSGSTAKILRNRQTM</sequence>
<feature type="transmembrane region" description="Helical" evidence="2">
    <location>
        <begin position="241"/>
        <end position="266"/>
    </location>
</feature>
<dbReference type="EMBL" id="KL584976">
    <property type="protein sequence ID" value="KEQ87920.1"/>
    <property type="molecule type" value="Genomic_DNA"/>
</dbReference>
<dbReference type="RefSeq" id="XP_029764107.1">
    <property type="nucleotide sequence ID" value="XM_029909647.1"/>
</dbReference>
<keyword evidence="2" id="KW-1133">Transmembrane helix</keyword>
<dbReference type="GeneID" id="40751953"/>
<evidence type="ECO:0000313" key="4">
    <source>
        <dbReference type="Proteomes" id="UP000030706"/>
    </source>
</evidence>
<reference evidence="3 4" key="1">
    <citation type="journal article" date="2014" name="BMC Genomics">
        <title>Genome sequencing of four Aureobasidium pullulans varieties: biotechnological potential, stress tolerance, and description of new species.</title>
        <authorList>
            <person name="Gostin Ar C."/>
            <person name="Ohm R.A."/>
            <person name="Kogej T."/>
            <person name="Sonjak S."/>
            <person name="Turk M."/>
            <person name="Zajc J."/>
            <person name="Zalar P."/>
            <person name="Grube M."/>
            <person name="Sun H."/>
            <person name="Han J."/>
            <person name="Sharma A."/>
            <person name="Chiniquy J."/>
            <person name="Ngan C.Y."/>
            <person name="Lipzen A."/>
            <person name="Barry K."/>
            <person name="Grigoriev I.V."/>
            <person name="Gunde-Cimerman N."/>
        </authorList>
    </citation>
    <scope>NUCLEOTIDE SEQUENCE [LARGE SCALE GENOMIC DNA]</scope>
    <source>
        <strain evidence="3 4">EXF-150</strain>
    </source>
</reference>
<feature type="region of interest" description="Disordered" evidence="1">
    <location>
        <begin position="371"/>
        <end position="390"/>
    </location>
</feature>